<comment type="caution">
    <text evidence="2">The sequence shown here is derived from an EMBL/GenBank/DDBJ whole genome shotgun (WGS) entry which is preliminary data.</text>
</comment>
<dbReference type="RefSeq" id="WP_159369707.1">
    <property type="nucleotide sequence ID" value="NZ_WMEO01000060.1"/>
</dbReference>
<evidence type="ECO:0000313" key="3">
    <source>
        <dbReference type="Proteomes" id="UP000460194"/>
    </source>
</evidence>
<evidence type="ECO:0000256" key="1">
    <source>
        <dbReference type="SAM" id="Phobius"/>
    </source>
</evidence>
<name>A0A6B1IHS4_9EURY</name>
<reference evidence="2 3" key="1">
    <citation type="submission" date="2019-11" db="EMBL/GenBank/DDBJ databases">
        <title>Genome sequences of 17 halophilic strains isolated from different environments.</title>
        <authorList>
            <person name="Furrow R.E."/>
        </authorList>
    </citation>
    <scope>NUCLEOTIDE SEQUENCE [LARGE SCALE GENOMIC DNA]</scope>
    <source>
        <strain evidence="2 3">22517_05_Cabo</strain>
    </source>
</reference>
<keyword evidence="1" id="KW-0812">Transmembrane</keyword>
<organism evidence="2 3">
    <name type="scientific">Halorubrum distributum</name>
    <dbReference type="NCBI Taxonomy" id="29283"/>
    <lineage>
        <taxon>Archaea</taxon>
        <taxon>Methanobacteriati</taxon>
        <taxon>Methanobacteriota</taxon>
        <taxon>Stenosarchaea group</taxon>
        <taxon>Halobacteria</taxon>
        <taxon>Halobacteriales</taxon>
        <taxon>Haloferacaceae</taxon>
        <taxon>Halorubrum</taxon>
        <taxon>Halorubrum distributum group</taxon>
    </lineage>
</organism>
<keyword evidence="1" id="KW-0472">Membrane</keyword>
<proteinExistence type="predicted"/>
<protein>
    <submittedName>
        <fullName evidence="2">Uncharacterized protein</fullName>
    </submittedName>
</protein>
<feature type="transmembrane region" description="Helical" evidence="1">
    <location>
        <begin position="43"/>
        <end position="61"/>
    </location>
</feature>
<dbReference type="Proteomes" id="UP000460194">
    <property type="component" value="Unassembled WGS sequence"/>
</dbReference>
<dbReference type="EMBL" id="WMEO01000060">
    <property type="protein sequence ID" value="MYL18248.1"/>
    <property type="molecule type" value="Genomic_DNA"/>
</dbReference>
<sequence length="62" mass="6462">FGGGGGGVDPDVLSMLFFHAVTIQAILSGFISGYIRDAELISGVKFAVILMTLALGVWIYVG</sequence>
<keyword evidence="1" id="KW-1133">Transmembrane helix</keyword>
<evidence type="ECO:0000313" key="2">
    <source>
        <dbReference type="EMBL" id="MYL18248.1"/>
    </source>
</evidence>
<feature type="transmembrane region" description="Helical" evidence="1">
    <location>
        <begin position="12"/>
        <end position="31"/>
    </location>
</feature>
<gene>
    <name evidence="2" type="ORF">GLW36_16605</name>
</gene>
<accession>A0A6B1IHS4</accession>
<feature type="non-terminal residue" evidence="2">
    <location>
        <position position="1"/>
    </location>
</feature>
<dbReference type="AlphaFoldDB" id="A0A6B1IHS4"/>